<accession>A0A812U4P1</accession>
<dbReference type="Proteomes" id="UP000649617">
    <property type="component" value="Unassembled WGS sequence"/>
</dbReference>
<evidence type="ECO:0000313" key="1">
    <source>
        <dbReference type="EMBL" id="CAE7563373.1"/>
    </source>
</evidence>
<proteinExistence type="predicted"/>
<sequence>EMTVNGELNKLGSNVALGRDFAGVHYRADGDGGMLAGEDYAISYLAAKLKSYREADQKYHLFDGWVLQKFDGSVVRITHKGAQSLDSHDTYSPPRRHTPKEKWLWWLSKLREILSKATKDVKKDV</sequence>
<name>A0A812U4P1_SYMPI</name>
<keyword evidence="2" id="KW-1185">Reference proteome</keyword>
<comment type="caution">
    <text evidence="1">The sequence shown here is derived from an EMBL/GenBank/DDBJ whole genome shotgun (WGS) entry which is preliminary data.</text>
</comment>
<evidence type="ECO:0000313" key="2">
    <source>
        <dbReference type="Proteomes" id="UP000649617"/>
    </source>
</evidence>
<organism evidence="1 2">
    <name type="scientific">Symbiodinium pilosum</name>
    <name type="common">Dinoflagellate</name>
    <dbReference type="NCBI Taxonomy" id="2952"/>
    <lineage>
        <taxon>Eukaryota</taxon>
        <taxon>Sar</taxon>
        <taxon>Alveolata</taxon>
        <taxon>Dinophyceae</taxon>
        <taxon>Suessiales</taxon>
        <taxon>Symbiodiniaceae</taxon>
        <taxon>Symbiodinium</taxon>
    </lineage>
</organism>
<dbReference type="EMBL" id="CAJNIZ010036058">
    <property type="protein sequence ID" value="CAE7563373.1"/>
    <property type="molecule type" value="Genomic_DNA"/>
</dbReference>
<dbReference type="Gene3D" id="1.10.606.10">
    <property type="entry name" value="Vanadium-containing Chloroperoxidase, domain 2"/>
    <property type="match status" value="1"/>
</dbReference>
<protein>
    <submittedName>
        <fullName evidence="1">Uncharacterized protein</fullName>
    </submittedName>
</protein>
<dbReference type="SUPFAM" id="SSF48317">
    <property type="entry name" value="Acid phosphatase/Vanadium-dependent haloperoxidase"/>
    <property type="match status" value="1"/>
</dbReference>
<dbReference type="InterPro" id="IPR036938">
    <property type="entry name" value="PAP2/HPO_sf"/>
</dbReference>
<dbReference type="AlphaFoldDB" id="A0A812U4P1"/>
<feature type="non-terminal residue" evidence="1">
    <location>
        <position position="1"/>
    </location>
</feature>
<reference evidence="1" key="1">
    <citation type="submission" date="2021-02" db="EMBL/GenBank/DDBJ databases">
        <authorList>
            <person name="Dougan E. K."/>
            <person name="Rhodes N."/>
            <person name="Thang M."/>
            <person name="Chan C."/>
        </authorList>
    </citation>
    <scope>NUCLEOTIDE SEQUENCE</scope>
</reference>
<gene>
    <name evidence="1" type="ORF">SPIL2461_LOCUS15077</name>
</gene>
<dbReference type="GO" id="GO:0004601">
    <property type="term" value="F:peroxidase activity"/>
    <property type="evidence" value="ECO:0007669"/>
    <property type="project" value="InterPro"/>
</dbReference>
<dbReference type="InterPro" id="IPR016119">
    <property type="entry name" value="Br/Cl_peroxidase_C"/>
</dbReference>